<name>A0A1X7LQA0_9BACL</name>
<keyword evidence="5" id="KW-1185">Reference proteome</keyword>
<evidence type="ECO:0000256" key="2">
    <source>
        <dbReference type="ARBA" id="ARBA00023669"/>
    </source>
</evidence>
<proteinExistence type="predicted"/>
<evidence type="ECO:0000256" key="1">
    <source>
        <dbReference type="ARBA" id="ARBA00023587"/>
    </source>
</evidence>
<dbReference type="EMBL" id="FXAZ01000006">
    <property type="protein sequence ID" value="SMG55674.1"/>
    <property type="molecule type" value="Genomic_DNA"/>
</dbReference>
<dbReference type="PANTHER" id="PTHR36539">
    <property type="entry name" value="ETHANOLAMINE UTILIZATION PROTEIN EUTN"/>
    <property type="match status" value="1"/>
</dbReference>
<sequence length="93" mass="9739">MIVGQVMGSLWATRKDNKLNGLTFLVVKPISYGHDEASTPRDYFVAADNAGAGIGDTVLVTRGSAARTSIANPDVPVDAVIVGIVDSIEVSHE</sequence>
<evidence type="ECO:0000313" key="5">
    <source>
        <dbReference type="Proteomes" id="UP000193834"/>
    </source>
</evidence>
<gene>
    <name evidence="4" type="ORF">SAMN06295960_3958</name>
</gene>
<keyword evidence="3" id="KW-1283">Bacterial microcompartment</keyword>
<evidence type="ECO:0000313" key="4">
    <source>
        <dbReference type="EMBL" id="SMG55674.1"/>
    </source>
</evidence>
<organism evidence="4 5">
    <name type="scientific">Paenibacillus aquistagni</name>
    <dbReference type="NCBI Taxonomy" id="1852522"/>
    <lineage>
        <taxon>Bacteria</taxon>
        <taxon>Bacillati</taxon>
        <taxon>Bacillota</taxon>
        <taxon>Bacilli</taxon>
        <taxon>Bacillales</taxon>
        <taxon>Paenibacillaceae</taxon>
        <taxon>Paenibacillus</taxon>
    </lineage>
</organism>
<dbReference type="InterPro" id="IPR004992">
    <property type="entry name" value="EutN_CcmL"/>
</dbReference>
<dbReference type="GO" id="GO:0031470">
    <property type="term" value="C:carboxysome"/>
    <property type="evidence" value="ECO:0007669"/>
    <property type="project" value="UniProtKB-SubCell"/>
</dbReference>
<evidence type="ECO:0000256" key="3">
    <source>
        <dbReference type="ARBA" id="ARBA00024446"/>
    </source>
</evidence>
<comment type="subcellular location">
    <subcellularLocation>
        <location evidence="1">Carboxysome</location>
    </subcellularLocation>
</comment>
<protein>
    <submittedName>
        <fullName evidence="4">Ethanolamine utilization protein EutN</fullName>
    </submittedName>
</protein>
<dbReference type="SUPFAM" id="SSF159133">
    <property type="entry name" value="EutN/CcmL-like"/>
    <property type="match status" value="1"/>
</dbReference>
<accession>A0A1X7LQA0</accession>
<dbReference type="CDD" id="cd01614">
    <property type="entry name" value="EutN_CcmL"/>
    <property type="match status" value="1"/>
</dbReference>
<dbReference type="InterPro" id="IPR036677">
    <property type="entry name" value="EutN_CcmL_sf"/>
</dbReference>
<dbReference type="PANTHER" id="PTHR36539:SF2">
    <property type="entry name" value="ETHANOLAMINE UTILIZATION PROTEIN"/>
    <property type="match status" value="1"/>
</dbReference>
<reference evidence="4 5" key="1">
    <citation type="submission" date="2017-04" db="EMBL/GenBank/DDBJ databases">
        <authorList>
            <person name="Afonso C.L."/>
            <person name="Miller P.J."/>
            <person name="Scott M.A."/>
            <person name="Spackman E."/>
            <person name="Goraichik I."/>
            <person name="Dimitrov K.M."/>
            <person name="Suarez D.L."/>
            <person name="Swayne D.E."/>
        </authorList>
    </citation>
    <scope>NUCLEOTIDE SEQUENCE [LARGE SCALE GENOMIC DNA]</scope>
    <source>
        <strain evidence="4 5">11</strain>
    </source>
</reference>
<dbReference type="Proteomes" id="UP000193834">
    <property type="component" value="Unassembled WGS sequence"/>
</dbReference>
<dbReference type="AlphaFoldDB" id="A0A1X7LQA0"/>
<dbReference type="STRING" id="1852522.SAMN06295960_3958"/>
<dbReference type="PROSITE" id="PS51932">
    <property type="entry name" value="BMV"/>
    <property type="match status" value="1"/>
</dbReference>
<dbReference type="RefSeq" id="WP_085497153.1">
    <property type="nucleotide sequence ID" value="NZ_FXAZ01000006.1"/>
</dbReference>
<dbReference type="Pfam" id="PF03319">
    <property type="entry name" value="EutN_CcmL"/>
    <property type="match status" value="1"/>
</dbReference>
<dbReference type="OrthoDB" id="196195at2"/>
<keyword evidence="2" id="KW-1282">Carboxysome</keyword>
<dbReference type="Gene3D" id="2.40.50.220">
    <property type="entry name" value="EutN/Ccml"/>
    <property type="match status" value="1"/>
</dbReference>